<dbReference type="GO" id="GO:0016747">
    <property type="term" value="F:acyltransferase activity, transferring groups other than amino-acyl groups"/>
    <property type="evidence" value="ECO:0007669"/>
    <property type="project" value="InterPro"/>
</dbReference>
<keyword evidence="2" id="KW-0808">Transferase</keyword>
<accession>A0A7X0M6Q7</accession>
<comment type="caution">
    <text evidence="2">The sequence shown here is derived from an EMBL/GenBank/DDBJ whole genome shotgun (WGS) entry which is preliminary data.</text>
</comment>
<dbReference type="InterPro" id="IPR000182">
    <property type="entry name" value="GNAT_dom"/>
</dbReference>
<name>A0A7X0M6Q7_9ACTN</name>
<dbReference type="PROSITE" id="PS51186">
    <property type="entry name" value="GNAT"/>
    <property type="match status" value="1"/>
</dbReference>
<dbReference type="RefSeq" id="WP_184979209.1">
    <property type="nucleotide sequence ID" value="NZ_BAAALO010000017.1"/>
</dbReference>
<evidence type="ECO:0000313" key="2">
    <source>
        <dbReference type="EMBL" id="MBB6472101.1"/>
    </source>
</evidence>
<dbReference type="Pfam" id="PF00583">
    <property type="entry name" value="Acetyltransf_1"/>
    <property type="match status" value="1"/>
</dbReference>
<evidence type="ECO:0000259" key="1">
    <source>
        <dbReference type="PROSITE" id="PS51186"/>
    </source>
</evidence>
<dbReference type="AlphaFoldDB" id="A0A7X0M6Q7"/>
<dbReference type="SUPFAM" id="SSF55729">
    <property type="entry name" value="Acyl-CoA N-acyltransferases (Nat)"/>
    <property type="match status" value="1"/>
</dbReference>
<organism evidence="2 3">
    <name type="scientific">Sphaerisporangium rubeum</name>
    <dbReference type="NCBI Taxonomy" id="321317"/>
    <lineage>
        <taxon>Bacteria</taxon>
        <taxon>Bacillati</taxon>
        <taxon>Actinomycetota</taxon>
        <taxon>Actinomycetes</taxon>
        <taxon>Streptosporangiales</taxon>
        <taxon>Streptosporangiaceae</taxon>
        <taxon>Sphaerisporangium</taxon>
    </lineage>
</organism>
<dbReference type="EMBL" id="JACHIU010000001">
    <property type="protein sequence ID" value="MBB6472101.1"/>
    <property type="molecule type" value="Genomic_DNA"/>
</dbReference>
<keyword evidence="3" id="KW-1185">Reference proteome</keyword>
<dbReference type="InterPro" id="IPR016181">
    <property type="entry name" value="Acyl_CoA_acyltransferase"/>
</dbReference>
<reference evidence="2 3" key="1">
    <citation type="submission" date="2020-08" db="EMBL/GenBank/DDBJ databases">
        <title>Sequencing the genomes of 1000 actinobacteria strains.</title>
        <authorList>
            <person name="Klenk H.-P."/>
        </authorList>
    </citation>
    <scope>NUCLEOTIDE SEQUENCE [LARGE SCALE GENOMIC DNA]</scope>
    <source>
        <strain evidence="2 3">DSM 44936</strain>
    </source>
</reference>
<dbReference type="Gene3D" id="3.40.630.30">
    <property type="match status" value="1"/>
</dbReference>
<proteinExistence type="predicted"/>
<protein>
    <submittedName>
        <fullName evidence="2">GNAT superfamily N-acetyltransferase</fullName>
    </submittedName>
</protein>
<dbReference type="Proteomes" id="UP000555564">
    <property type="component" value="Unassembled WGS sequence"/>
</dbReference>
<sequence length="211" mass="23501">MLRRWRNVVGRPSHRRVSFLPEPSATGRSLMRVSFIHEHGLSAAEVLTDEYVDAYLEIHAEPPYNSNPNSSRERYLARTRRQVESPGFQLVACRDDGGALIGWTFGLPFAAGGWWGGVTSPAPEEVLRGEKFAVIELNVIRSRRGQGYGRRLLTSLLDSRPEPWATLLSLPAAPAHAMYEHLGWRVVGTNQPAPDAEIADVLVLRLENHSA</sequence>
<evidence type="ECO:0000313" key="3">
    <source>
        <dbReference type="Proteomes" id="UP000555564"/>
    </source>
</evidence>
<feature type="domain" description="N-acetyltransferase" evidence="1">
    <location>
        <begin position="42"/>
        <end position="207"/>
    </location>
</feature>
<gene>
    <name evidence="2" type="ORF">BJ992_001532</name>
</gene>